<feature type="region of interest" description="Disordered" evidence="3">
    <location>
        <begin position="297"/>
        <end position="334"/>
    </location>
</feature>
<sequence length="334" mass="33729">MADAGASSGEVTRVTAVSCGSSHSVALLSCDVVASWGRGEDGQLGHGQADECLIPTAITALTDAGIDNVVCGAEYTVAVASSRGQIYSWGWGDFGRLGHGDCNDVFVPRPIAFFAGTPVSRVACGDTHTLVVAGEGELFTFGRNQNGQLGLGHTNDCLSPQRVTALQFGQLGLGDTEDRSSPTLVAGALAGRAVAVLACGWRHTVAVTADGQVFSWGRGVNGQLGHGVEQDLHEPTLLSSLSRGQLRREDILATAAPDGGGYVAPADRYAVVPGADEPFANGGSSAAAVAAVPSVPEVPADAEAEGAGSGTGAEGAAASDEGRSPKKARTSVDM</sequence>
<proteinExistence type="predicted"/>
<dbReference type="PANTHER" id="PTHR22870">
    <property type="entry name" value="REGULATOR OF CHROMOSOME CONDENSATION"/>
    <property type="match status" value="1"/>
</dbReference>
<dbReference type="Proteomes" id="UP000075714">
    <property type="component" value="Unassembled WGS sequence"/>
</dbReference>
<dbReference type="Gene3D" id="2.130.10.30">
    <property type="entry name" value="Regulator of chromosome condensation 1/beta-lactamase-inhibitor protein II"/>
    <property type="match status" value="2"/>
</dbReference>
<comment type="caution">
    <text evidence="4">The sequence shown here is derived from an EMBL/GenBank/DDBJ whole genome shotgun (WGS) entry which is preliminary data.</text>
</comment>
<evidence type="ECO:0000313" key="4">
    <source>
        <dbReference type="EMBL" id="KXZ50732.1"/>
    </source>
</evidence>
<dbReference type="AlphaFoldDB" id="A0A150GLT6"/>
<reference evidence="5" key="1">
    <citation type="journal article" date="2016" name="Nat. Commun.">
        <title>The Gonium pectorale genome demonstrates co-option of cell cycle regulation during the evolution of multicellularity.</title>
        <authorList>
            <person name="Hanschen E.R."/>
            <person name="Marriage T.N."/>
            <person name="Ferris P.J."/>
            <person name="Hamaji T."/>
            <person name="Toyoda A."/>
            <person name="Fujiyama A."/>
            <person name="Neme R."/>
            <person name="Noguchi H."/>
            <person name="Minakuchi Y."/>
            <person name="Suzuki M."/>
            <person name="Kawai-Toyooka H."/>
            <person name="Smith D.R."/>
            <person name="Sparks H."/>
            <person name="Anderson J."/>
            <person name="Bakaric R."/>
            <person name="Luria V."/>
            <person name="Karger A."/>
            <person name="Kirschner M.W."/>
            <person name="Durand P.M."/>
            <person name="Michod R.E."/>
            <person name="Nozaki H."/>
            <person name="Olson B.J."/>
        </authorList>
    </citation>
    <scope>NUCLEOTIDE SEQUENCE [LARGE SCALE GENOMIC DNA]</scope>
    <source>
        <strain evidence="5">NIES-2863</strain>
    </source>
</reference>
<dbReference type="SUPFAM" id="SSF50985">
    <property type="entry name" value="RCC1/BLIP-II"/>
    <property type="match status" value="1"/>
</dbReference>
<protein>
    <submittedName>
        <fullName evidence="4">Uncharacterized protein</fullName>
    </submittedName>
</protein>
<dbReference type="EMBL" id="LSYV01000016">
    <property type="protein sequence ID" value="KXZ50732.1"/>
    <property type="molecule type" value="Genomic_DNA"/>
</dbReference>
<accession>A0A150GLT6</accession>
<dbReference type="InterPro" id="IPR051210">
    <property type="entry name" value="Ub_ligase/GEF_domain"/>
</dbReference>
<dbReference type="PANTHER" id="PTHR22870:SF360">
    <property type="entry name" value="ULTRAVIOLET-B RECEPTOR UVR8"/>
    <property type="match status" value="1"/>
</dbReference>
<feature type="repeat" description="RCC1" evidence="2">
    <location>
        <begin position="84"/>
        <end position="135"/>
    </location>
</feature>
<dbReference type="PRINTS" id="PR00633">
    <property type="entry name" value="RCCNDNSATION"/>
</dbReference>
<organism evidence="4 5">
    <name type="scientific">Gonium pectorale</name>
    <name type="common">Green alga</name>
    <dbReference type="NCBI Taxonomy" id="33097"/>
    <lineage>
        <taxon>Eukaryota</taxon>
        <taxon>Viridiplantae</taxon>
        <taxon>Chlorophyta</taxon>
        <taxon>core chlorophytes</taxon>
        <taxon>Chlorophyceae</taxon>
        <taxon>CS clade</taxon>
        <taxon>Chlamydomonadales</taxon>
        <taxon>Volvocaceae</taxon>
        <taxon>Gonium</taxon>
    </lineage>
</organism>
<dbReference type="OrthoDB" id="8068875at2759"/>
<feature type="compositionally biased region" description="Basic and acidic residues" evidence="3">
    <location>
        <begin position="320"/>
        <end position="334"/>
    </location>
</feature>
<evidence type="ECO:0000256" key="3">
    <source>
        <dbReference type="SAM" id="MobiDB-lite"/>
    </source>
</evidence>
<feature type="repeat" description="RCC1" evidence="2">
    <location>
        <begin position="211"/>
        <end position="267"/>
    </location>
</feature>
<feature type="repeat" description="RCC1" evidence="2">
    <location>
        <begin position="31"/>
        <end position="82"/>
    </location>
</feature>
<evidence type="ECO:0000256" key="2">
    <source>
        <dbReference type="PROSITE-ProRule" id="PRU00235"/>
    </source>
</evidence>
<dbReference type="PROSITE" id="PS00626">
    <property type="entry name" value="RCC1_2"/>
    <property type="match status" value="2"/>
</dbReference>
<dbReference type="Pfam" id="PF13540">
    <property type="entry name" value="RCC1_2"/>
    <property type="match status" value="1"/>
</dbReference>
<name>A0A150GLT6_GONPE</name>
<evidence type="ECO:0000313" key="5">
    <source>
        <dbReference type="Proteomes" id="UP000075714"/>
    </source>
</evidence>
<feature type="repeat" description="RCC1" evidence="2">
    <location>
        <begin position="136"/>
        <end position="210"/>
    </location>
</feature>
<gene>
    <name evidence="4" type="ORF">GPECTOR_15g416</name>
</gene>
<dbReference type="InterPro" id="IPR000408">
    <property type="entry name" value="Reg_chr_condens"/>
</dbReference>
<evidence type="ECO:0000256" key="1">
    <source>
        <dbReference type="ARBA" id="ARBA00022737"/>
    </source>
</evidence>
<dbReference type="PROSITE" id="PS50012">
    <property type="entry name" value="RCC1_3"/>
    <property type="match status" value="4"/>
</dbReference>
<dbReference type="STRING" id="33097.A0A150GLT6"/>
<keyword evidence="1" id="KW-0677">Repeat</keyword>
<dbReference type="Pfam" id="PF00415">
    <property type="entry name" value="RCC1"/>
    <property type="match status" value="3"/>
</dbReference>
<keyword evidence="5" id="KW-1185">Reference proteome</keyword>
<dbReference type="InterPro" id="IPR009091">
    <property type="entry name" value="RCC1/BLIP-II"/>
</dbReference>